<keyword evidence="2" id="KW-1185">Reference proteome</keyword>
<proteinExistence type="predicted"/>
<organism evidence="1 2">
    <name type="scientific">Paraburkholderia sabiae</name>
    <dbReference type="NCBI Taxonomy" id="273251"/>
    <lineage>
        <taxon>Bacteria</taxon>
        <taxon>Pseudomonadati</taxon>
        <taxon>Pseudomonadota</taxon>
        <taxon>Betaproteobacteria</taxon>
        <taxon>Burkholderiales</taxon>
        <taxon>Burkholderiaceae</taxon>
        <taxon>Paraburkholderia</taxon>
    </lineage>
</organism>
<dbReference type="Proteomes" id="UP001494588">
    <property type="component" value="Unassembled WGS sequence"/>
</dbReference>
<comment type="caution">
    <text evidence="1">The sequence shown here is derived from an EMBL/GenBank/DDBJ whole genome shotgun (WGS) entry which is preliminary data.</text>
</comment>
<sequence length="125" mass="13358">MKIRSSTLPGLTTNLIATRCHLALHAMRTANGTASTAKTLLEVVIVSGLLAELGYGQMSETTGRAAEATIRRVVISGLERGNWNFEEDEVQAICRIVAAFERQLEATPADEIEAAFEAAAKLGLS</sequence>
<evidence type="ECO:0000313" key="2">
    <source>
        <dbReference type="Proteomes" id="UP001494588"/>
    </source>
</evidence>
<accession>A0ABU9QI08</accession>
<name>A0ABU9QI08_9BURK</name>
<gene>
    <name evidence="1" type="ORF">V4C55_25290</name>
</gene>
<evidence type="ECO:0008006" key="3">
    <source>
        <dbReference type="Google" id="ProtNLM"/>
    </source>
</evidence>
<dbReference type="RefSeq" id="WP_201656491.1">
    <property type="nucleotide sequence ID" value="NZ_CAJHCS010000025.1"/>
</dbReference>
<dbReference type="EMBL" id="JAZHGC010000023">
    <property type="protein sequence ID" value="MEM5289052.1"/>
    <property type="molecule type" value="Genomic_DNA"/>
</dbReference>
<evidence type="ECO:0000313" key="1">
    <source>
        <dbReference type="EMBL" id="MEM5289052.1"/>
    </source>
</evidence>
<protein>
    <recommendedName>
        <fullName evidence="3">Fis family transcriptional regulator</fullName>
    </recommendedName>
</protein>
<reference evidence="1 2" key="1">
    <citation type="submission" date="2024-01" db="EMBL/GenBank/DDBJ databases">
        <title>The diversity of rhizobia nodulating Mimosa spp. in eleven states of Brazil covering several biomes is determined by host plant, location, and edaphic factors.</title>
        <authorList>
            <person name="Rouws L."/>
            <person name="Barauna A."/>
            <person name="Beukes C."/>
            <person name="De Faria S.M."/>
            <person name="Gross E."/>
            <person name="Dos Reis Junior F.B."/>
            <person name="Simon M."/>
            <person name="Maluk M."/>
            <person name="Odee D.W."/>
            <person name="Kenicer G."/>
            <person name="Young J.P.W."/>
            <person name="Reis V.M."/>
            <person name="Zilli J."/>
            <person name="James E.K."/>
        </authorList>
    </citation>
    <scope>NUCLEOTIDE SEQUENCE [LARGE SCALE GENOMIC DNA]</scope>
    <source>
        <strain evidence="1 2">JPY77</strain>
    </source>
</reference>